<accession>B8G434</accession>
<proteinExistence type="predicted"/>
<reference evidence="2" key="1">
    <citation type="submission" date="2008-12" db="EMBL/GenBank/DDBJ databases">
        <title>Complete sequence of Chloroflexus aggregans DSM 9485.</title>
        <authorList>
            <consortium name="US DOE Joint Genome Institute"/>
            <person name="Lucas S."/>
            <person name="Copeland A."/>
            <person name="Lapidus A."/>
            <person name="Glavina del Rio T."/>
            <person name="Dalin E."/>
            <person name="Tice H."/>
            <person name="Pitluck S."/>
            <person name="Foster B."/>
            <person name="Larimer F."/>
            <person name="Land M."/>
            <person name="Hauser L."/>
            <person name="Kyrpides N."/>
            <person name="Mikhailova N."/>
            <person name="Bryant D."/>
            <person name="Richardson P."/>
        </authorList>
    </citation>
    <scope>NUCLEOTIDE SEQUENCE</scope>
    <source>
        <strain evidence="2">DSM 9485</strain>
    </source>
</reference>
<feature type="transmembrane region" description="Helical" evidence="1">
    <location>
        <begin position="169"/>
        <end position="188"/>
    </location>
</feature>
<dbReference type="RefSeq" id="WP_015941294.1">
    <property type="nucleotide sequence ID" value="NC_011831.1"/>
</dbReference>
<dbReference type="OrthoDB" id="152500at2"/>
<name>B8G434_CHLAD</name>
<feature type="transmembrane region" description="Helical" evidence="1">
    <location>
        <begin position="138"/>
        <end position="162"/>
    </location>
</feature>
<dbReference type="AlphaFoldDB" id="B8G434"/>
<dbReference type="STRING" id="326427.Cagg_2567"/>
<feature type="transmembrane region" description="Helical" evidence="1">
    <location>
        <begin position="18"/>
        <end position="37"/>
    </location>
</feature>
<feature type="transmembrane region" description="Helical" evidence="1">
    <location>
        <begin position="63"/>
        <end position="85"/>
    </location>
</feature>
<keyword evidence="3" id="KW-1185">Reference proteome</keyword>
<evidence type="ECO:0000256" key="1">
    <source>
        <dbReference type="SAM" id="Phobius"/>
    </source>
</evidence>
<sequence length="305" mass="33297">MSVILREEWHYLIRRRRIAVLIVGTMLAMIAVTQLIAQQSGFTNVIVATPQAIPLPHAQIGRLFATSLCLALQGWVIVTTPLIAASTSPPTGLQPALPPARLFARLLAVWGGMLLIVLITLPFFSILPLFGSLSWPEIGWAFAVILTSGLLSGAYSLGWMALVRQTPPALVAIYGSLLVWVGAVTLIVTNNPVPNPTLISLVAFNPFATIIAPLAPAFPPAGPIAADLQHVLRLTHGPVDPSIPLYRLYLAGGGMIVFIFVAGASWLVRPRPRRWQRFDTVLSVMLILYVMVLVGWRDWWWIIGQ</sequence>
<evidence type="ECO:0000313" key="2">
    <source>
        <dbReference type="EMBL" id="ACL25436.1"/>
    </source>
</evidence>
<dbReference type="Proteomes" id="UP000002508">
    <property type="component" value="Chromosome"/>
</dbReference>
<keyword evidence="1" id="KW-0812">Transmembrane</keyword>
<organism evidence="2 3">
    <name type="scientific">Chloroflexus aggregans (strain MD-66 / DSM 9485)</name>
    <dbReference type="NCBI Taxonomy" id="326427"/>
    <lineage>
        <taxon>Bacteria</taxon>
        <taxon>Bacillati</taxon>
        <taxon>Chloroflexota</taxon>
        <taxon>Chloroflexia</taxon>
        <taxon>Chloroflexales</taxon>
        <taxon>Chloroflexineae</taxon>
        <taxon>Chloroflexaceae</taxon>
        <taxon>Chloroflexus</taxon>
    </lineage>
</organism>
<keyword evidence="1" id="KW-1133">Transmembrane helix</keyword>
<protein>
    <submittedName>
        <fullName evidence="2">Uncharacterized protein</fullName>
    </submittedName>
</protein>
<feature type="transmembrane region" description="Helical" evidence="1">
    <location>
        <begin position="248"/>
        <end position="268"/>
    </location>
</feature>
<feature type="transmembrane region" description="Helical" evidence="1">
    <location>
        <begin position="280"/>
        <end position="302"/>
    </location>
</feature>
<dbReference type="KEGG" id="cag:Cagg_2567"/>
<dbReference type="HOGENOM" id="CLU_1000016_0_0_0"/>
<gene>
    <name evidence="2" type="ordered locus">Cagg_2567</name>
</gene>
<evidence type="ECO:0000313" key="3">
    <source>
        <dbReference type="Proteomes" id="UP000002508"/>
    </source>
</evidence>
<feature type="transmembrane region" description="Helical" evidence="1">
    <location>
        <begin position="106"/>
        <end position="126"/>
    </location>
</feature>
<dbReference type="EMBL" id="CP001337">
    <property type="protein sequence ID" value="ACL25436.1"/>
    <property type="molecule type" value="Genomic_DNA"/>
</dbReference>
<keyword evidence="1" id="KW-0472">Membrane</keyword>